<accession>A0A368NU00</accession>
<dbReference type="Proteomes" id="UP000252558">
    <property type="component" value="Unassembled WGS sequence"/>
</dbReference>
<keyword evidence="1" id="KW-1133">Transmembrane helix</keyword>
<proteinExistence type="predicted"/>
<dbReference type="EMBL" id="QPID01000001">
    <property type="protein sequence ID" value="RCU52691.1"/>
    <property type="molecule type" value="Genomic_DNA"/>
</dbReference>
<dbReference type="PANTHER" id="PTHR40076:SF1">
    <property type="entry name" value="MEMBRANE PROTEIN"/>
    <property type="match status" value="1"/>
</dbReference>
<sequence>MFNDPKDSPAIQRAISGEYSVSVKQVLKKSWQLTQQNKLPVLFAFLFAVAINIGAQHIMSLMLGGGEGGNEGIDGVANLIATLIAAPFWGGLDMMALRRSRGAPVQVTDVFNYLKYFAPLALVQVLITILLQLGLVLLLLPAIYLAVGTSFAIMLMLDRGISPTKAVYLSIRAAHHQWFKLFLVFLALTPAMGLAAIPLAVYLSGQGMEQVQSTMMFSLLLIWAVPMLYFAKGVMFDAIFGDATVEEPVERSSTDDGSFSA</sequence>
<dbReference type="OrthoDB" id="5915045at2"/>
<reference evidence="2 3" key="1">
    <citation type="submission" date="2018-07" db="EMBL/GenBank/DDBJ databases">
        <title>Corallincola holothuriorum sp. nov., a new facultative anaerobe isolated from sea cucumber Apostichopus japonicus.</title>
        <authorList>
            <person name="Xia H."/>
        </authorList>
    </citation>
    <scope>NUCLEOTIDE SEQUENCE [LARGE SCALE GENOMIC DNA]</scope>
    <source>
        <strain evidence="2 3">C4</strain>
    </source>
</reference>
<keyword evidence="3" id="KW-1185">Reference proteome</keyword>
<feature type="transmembrane region" description="Helical" evidence="1">
    <location>
        <begin position="39"/>
        <end position="63"/>
    </location>
</feature>
<comment type="caution">
    <text evidence="2">The sequence shown here is derived from an EMBL/GenBank/DDBJ whole genome shotgun (WGS) entry which is preliminary data.</text>
</comment>
<organism evidence="2 3">
    <name type="scientific">Corallincola holothuriorum</name>
    <dbReference type="NCBI Taxonomy" id="2282215"/>
    <lineage>
        <taxon>Bacteria</taxon>
        <taxon>Pseudomonadati</taxon>
        <taxon>Pseudomonadota</taxon>
        <taxon>Gammaproteobacteria</taxon>
        <taxon>Alteromonadales</taxon>
        <taxon>Psychromonadaceae</taxon>
        <taxon>Corallincola</taxon>
    </lineage>
</organism>
<dbReference type="PANTHER" id="PTHR40076">
    <property type="entry name" value="MEMBRANE PROTEIN-RELATED"/>
    <property type="match status" value="1"/>
</dbReference>
<feature type="transmembrane region" description="Helical" evidence="1">
    <location>
        <begin position="215"/>
        <end position="231"/>
    </location>
</feature>
<dbReference type="AlphaFoldDB" id="A0A368NU00"/>
<gene>
    <name evidence="2" type="ORF">DU002_01630</name>
</gene>
<keyword evidence="1" id="KW-0812">Transmembrane</keyword>
<feature type="transmembrane region" description="Helical" evidence="1">
    <location>
        <begin position="113"/>
        <end position="131"/>
    </location>
</feature>
<evidence type="ECO:0000313" key="2">
    <source>
        <dbReference type="EMBL" id="RCU52691.1"/>
    </source>
</evidence>
<protein>
    <submittedName>
        <fullName evidence="2">Uncharacterized protein</fullName>
    </submittedName>
</protein>
<name>A0A368NU00_9GAMM</name>
<dbReference type="InterPro" id="IPR010380">
    <property type="entry name" value="DUF975"/>
</dbReference>
<feature type="transmembrane region" description="Helical" evidence="1">
    <location>
        <begin position="137"/>
        <end position="157"/>
    </location>
</feature>
<evidence type="ECO:0000313" key="3">
    <source>
        <dbReference type="Proteomes" id="UP000252558"/>
    </source>
</evidence>
<feature type="transmembrane region" description="Helical" evidence="1">
    <location>
        <begin position="75"/>
        <end position="92"/>
    </location>
</feature>
<feature type="transmembrane region" description="Helical" evidence="1">
    <location>
        <begin position="178"/>
        <end position="203"/>
    </location>
</feature>
<keyword evidence="1" id="KW-0472">Membrane</keyword>
<dbReference type="RefSeq" id="WP_114336599.1">
    <property type="nucleotide sequence ID" value="NZ_QPID01000001.1"/>
</dbReference>
<evidence type="ECO:0000256" key="1">
    <source>
        <dbReference type="SAM" id="Phobius"/>
    </source>
</evidence>